<dbReference type="EMBL" id="LN890970">
    <property type="protein sequence ID" value="CUS13594.1"/>
    <property type="molecule type" value="Genomic_DNA"/>
</dbReference>
<gene>
    <name evidence="5" type="ORF">GSTUAT00002303001</name>
</gene>
<dbReference type="PROSITE" id="PS50102">
    <property type="entry name" value="RRM"/>
    <property type="match status" value="1"/>
</dbReference>
<dbReference type="InterPro" id="IPR012677">
    <property type="entry name" value="Nucleotide-bd_a/b_plait_sf"/>
</dbReference>
<dbReference type="PANTHER" id="PTHR19965:SF35">
    <property type="entry name" value="RNA ANNEALING PROTEIN YRA1"/>
    <property type="match status" value="1"/>
</dbReference>
<evidence type="ECO:0000256" key="1">
    <source>
        <dbReference type="ARBA" id="ARBA00022884"/>
    </source>
</evidence>
<feature type="compositionally biased region" description="Basic residues" evidence="3">
    <location>
        <begin position="37"/>
        <end position="46"/>
    </location>
</feature>
<keyword evidence="6" id="KW-1185">Reference proteome</keyword>
<dbReference type="SUPFAM" id="SSF54928">
    <property type="entry name" value="RNA-binding domain, RBD"/>
    <property type="match status" value="1"/>
</dbReference>
<proteinExistence type="predicted"/>
<dbReference type="PANTHER" id="PTHR19965">
    <property type="entry name" value="RNA AND EXPORT FACTOR BINDING PROTEIN"/>
    <property type="match status" value="1"/>
</dbReference>
<evidence type="ECO:0000313" key="6">
    <source>
        <dbReference type="Proteomes" id="UP001412239"/>
    </source>
</evidence>
<dbReference type="InterPro" id="IPR025715">
    <property type="entry name" value="FoP_C"/>
</dbReference>
<feature type="compositionally biased region" description="Low complexity" evidence="3">
    <location>
        <begin position="228"/>
        <end position="248"/>
    </location>
</feature>
<dbReference type="AlphaFoldDB" id="A0A292Q2F0"/>
<protein>
    <recommendedName>
        <fullName evidence="4">RRM domain-containing protein</fullName>
    </recommendedName>
</protein>
<evidence type="ECO:0000256" key="2">
    <source>
        <dbReference type="PROSITE-ProRule" id="PRU00176"/>
    </source>
</evidence>
<reference evidence="5" key="1">
    <citation type="submission" date="2015-10" db="EMBL/GenBank/DDBJ databases">
        <authorList>
            <person name="Regsiter A."/>
            <person name="william w."/>
        </authorList>
    </citation>
    <scope>NUCLEOTIDE SEQUENCE</scope>
    <source>
        <strain evidence="5">Montdore</strain>
    </source>
</reference>
<evidence type="ECO:0000256" key="3">
    <source>
        <dbReference type="SAM" id="MobiDB-lite"/>
    </source>
</evidence>
<dbReference type="Pfam" id="PF00076">
    <property type="entry name" value="RRM_1"/>
    <property type="match status" value="1"/>
</dbReference>
<dbReference type="SMART" id="SM01218">
    <property type="entry name" value="FoP_duplication"/>
    <property type="match status" value="1"/>
</dbReference>
<dbReference type="Proteomes" id="UP001412239">
    <property type="component" value="Unassembled WGS sequence"/>
</dbReference>
<name>A0A292Q2F0_9PEZI</name>
<accession>A0A292Q2F0</accession>
<dbReference type="GO" id="GO:0005634">
    <property type="term" value="C:nucleus"/>
    <property type="evidence" value="ECO:0007669"/>
    <property type="project" value="TreeGrafter"/>
</dbReference>
<dbReference type="InterPro" id="IPR000504">
    <property type="entry name" value="RRM_dom"/>
</dbReference>
<organism evidence="5 6">
    <name type="scientific">Tuber aestivum</name>
    <name type="common">summer truffle</name>
    <dbReference type="NCBI Taxonomy" id="59557"/>
    <lineage>
        <taxon>Eukaryota</taxon>
        <taxon>Fungi</taxon>
        <taxon>Dikarya</taxon>
        <taxon>Ascomycota</taxon>
        <taxon>Pezizomycotina</taxon>
        <taxon>Pezizomycetes</taxon>
        <taxon>Pezizales</taxon>
        <taxon>Tuberaceae</taxon>
        <taxon>Tuber</taxon>
    </lineage>
</organism>
<sequence length="305" mass="32061">MMTSKLDQSLDEILAERPRGSRRGGKGGVSNPPAGAIRKRSQRAAAHKANVAVTQNTSKASGNVPTGPSGKVTASKIIVSNLPFDVSEAMIKEYFTKVVGPIKRCVITYGPNGQSRGIATVEFSRSSDAATAAQKYNGVEVDRRPMKVELVVDPNAPSSNFADRIGAPKPLPGTKTVNNNKPKPAASKPGRAGKSRRGGGRPGTGRPGREKRKTADELDAEMADYFESGNSGNAPANNATTEAAQTTNGGDVGMDDDVLPNNRTSSCYVRAYEVMGNNKLILDARGTVNRTSSMTSYDNVSGGFG</sequence>
<dbReference type="InterPro" id="IPR035979">
    <property type="entry name" value="RBD_domain_sf"/>
</dbReference>
<feature type="domain" description="RRM" evidence="4">
    <location>
        <begin position="75"/>
        <end position="153"/>
    </location>
</feature>
<evidence type="ECO:0000313" key="5">
    <source>
        <dbReference type="EMBL" id="CUS13594.1"/>
    </source>
</evidence>
<dbReference type="Gene3D" id="3.30.70.330">
    <property type="match status" value="1"/>
</dbReference>
<feature type="compositionally biased region" description="Polar residues" evidence="3">
    <location>
        <begin position="52"/>
        <end position="66"/>
    </location>
</feature>
<dbReference type="SMART" id="SM00360">
    <property type="entry name" value="RRM"/>
    <property type="match status" value="1"/>
</dbReference>
<keyword evidence="1 2" id="KW-0694">RNA-binding</keyword>
<feature type="region of interest" description="Disordered" evidence="3">
    <location>
        <begin position="1"/>
        <end position="71"/>
    </location>
</feature>
<evidence type="ECO:0000259" key="4">
    <source>
        <dbReference type="PROSITE" id="PS50102"/>
    </source>
</evidence>
<dbReference type="InterPro" id="IPR051229">
    <property type="entry name" value="ALYREF_mRNA_export"/>
</dbReference>
<feature type="region of interest" description="Disordered" evidence="3">
    <location>
        <begin position="154"/>
        <end position="258"/>
    </location>
</feature>
<dbReference type="GO" id="GO:0003729">
    <property type="term" value="F:mRNA binding"/>
    <property type="evidence" value="ECO:0007669"/>
    <property type="project" value="TreeGrafter"/>
</dbReference>